<proteinExistence type="predicted"/>
<comment type="caution">
    <text evidence="2">The sequence shown here is derived from an EMBL/GenBank/DDBJ whole genome shotgun (WGS) entry which is preliminary data.</text>
</comment>
<protein>
    <submittedName>
        <fullName evidence="2">Helix-turn-helix</fullName>
    </submittedName>
</protein>
<dbReference type="InterPro" id="IPR001387">
    <property type="entry name" value="Cro/C1-type_HTH"/>
</dbReference>
<dbReference type="SUPFAM" id="SSF47413">
    <property type="entry name" value="lambda repressor-like DNA-binding domains"/>
    <property type="match status" value="1"/>
</dbReference>
<accession>A0A8U0LC23</accession>
<evidence type="ECO:0000313" key="3">
    <source>
        <dbReference type="Proteomes" id="UP000494246"/>
    </source>
</evidence>
<dbReference type="AlphaFoldDB" id="A0A8U0LC23"/>
<sequence>MALHRIAIVRLRYHKPTRDYMAKKTREGKGKLEIIRCVKRFIAREAYRALISIRNGEVGRGTPAERGAKLRELRVSRNITQQQIGEALCVPSSRISEIERGARDLPELEQRAIQWIHSTTNPKQHTQTLDNV</sequence>
<feature type="domain" description="HTH cro/C1-type" evidence="1">
    <location>
        <begin position="70"/>
        <end position="103"/>
    </location>
</feature>
<dbReference type="RefSeq" id="WP_174772967.1">
    <property type="nucleotide sequence ID" value="NZ_CABWKH010000017.1"/>
</dbReference>
<organism evidence="2 3">
    <name type="scientific">Bifidobacterium longum subsp. infantis</name>
    <dbReference type="NCBI Taxonomy" id="1682"/>
    <lineage>
        <taxon>Bacteria</taxon>
        <taxon>Bacillati</taxon>
        <taxon>Actinomycetota</taxon>
        <taxon>Actinomycetes</taxon>
        <taxon>Bifidobacteriales</taxon>
        <taxon>Bifidobacteriaceae</taxon>
        <taxon>Bifidobacterium</taxon>
    </lineage>
</organism>
<dbReference type="EMBL" id="CABWKH010000017">
    <property type="protein sequence ID" value="VWQ36030.1"/>
    <property type="molecule type" value="Genomic_DNA"/>
</dbReference>
<gene>
    <name evidence="2" type="ORF">BIFLH23_01282</name>
</gene>
<dbReference type="CDD" id="cd00093">
    <property type="entry name" value="HTH_XRE"/>
    <property type="match status" value="1"/>
</dbReference>
<dbReference type="Proteomes" id="UP000494246">
    <property type="component" value="Unassembled WGS sequence"/>
</dbReference>
<dbReference type="InterPro" id="IPR010982">
    <property type="entry name" value="Lambda_DNA-bd_dom_sf"/>
</dbReference>
<reference evidence="2 3" key="1">
    <citation type="submission" date="2019-10" db="EMBL/GenBank/DDBJ databases">
        <authorList>
            <consortium name="Melissa Lawson"/>
            <person name="O'neill I."/>
        </authorList>
    </citation>
    <scope>NUCLEOTIDE SEQUENCE [LARGE SCALE GENOMIC DNA]</scope>
    <source>
        <strain evidence="2">LH_23</strain>
    </source>
</reference>
<dbReference type="GO" id="GO:0003677">
    <property type="term" value="F:DNA binding"/>
    <property type="evidence" value="ECO:0007669"/>
    <property type="project" value="InterPro"/>
</dbReference>
<dbReference type="Gene3D" id="1.10.260.40">
    <property type="entry name" value="lambda repressor-like DNA-binding domains"/>
    <property type="match status" value="1"/>
</dbReference>
<dbReference type="PROSITE" id="PS50943">
    <property type="entry name" value="HTH_CROC1"/>
    <property type="match status" value="1"/>
</dbReference>
<dbReference type="Pfam" id="PF13560">
    <property type="entry name" value="HTH_31"/>
    <property type="match status" value="1"/>
</dbReference>
<evidence type="ECO:0000259" key="1">
    <source>
        <dbReference type="PROSITE" id="PS50943"/>
    </source>
</evidence>
<name>A0A8U0LC23_BIFLI</name>
<evidence type="ECO:0000313" key="2">
    <source>
        <dbReference type="EMBL" id="VWQ36030.1"/>
    </source>
</evidence>